<evidence type="ECO:0000313" key="1">
    <source>
        <dbReference type="EMBL" id="NIJ07670.1"/>
    </source>
</evidence>
<comment type="caution">
    <text evidence="1">The sequence shown here is derived from an EMBL/GenBank/DDBJ whole genome shotgun (WGS) entry which is preliminary data.</text>
</comment>
<keyword evidence="2" id="KW-1185">Reference proteome</keyword>
<evidence type="ECO:0008006" key="3">
    <source>
        <dbReference type="Google" id="ProtNLM"/>
    </source>
</evidence>
<organism evidence="1 2">
    <name type="scientific">Sphingomonas vulcanisoli</name>
    <dbReference type="NCBI Taxonomy" id="1658060"/>
    <lineage>
        <taxon>Bacteria</taxon>
        <taxon>Pseudomonadati</taxon>
        <taxon>Pseudomonadota</taxon>
        <taxon>Alphaproteobacteria</taxon>
        <taxon>Sphingomonadales</taxon>
        <taxon>Sphingomonadaceae</taxon>
        <taxon>Sphingomonas</taxon>
    </lineage>
</organism>
<gene>
    <name evidence="1" type="ORF">FHS31_001266</name>
</gene>
<proteinExistence type="predicted"/>
<dbReference type="Proteomes" id="UP000727456">
    <property type="component" value="Unassembled WGS sequence"/>
</dbReference>
<dbReference type="EMBL" id="JAAOZC010000002">
    <property type="protein sequence ID" value="NIJ07670.1"/>
    <property type="molecule type" value="Genomic_DNA"/>
</dbReference>
<accession>A0ABX0TT30</accession>
<reference evidence="1 2" key="1">
    <citation type="submission" date="2020-03" db="EMBL/GenBank/DDBJ databases">
        <title>Genomic Encyclopedia of Type Strains, Phase III (KMG-III): the genomes of soil and plant-associated and newly described type strains.</title>
        <authorList>
            <person name="Whitman W."/>
        </authorList>
    </citation>
    <scope>NUCLEOTIDE SEQUENCE [LARGE SCALE GENOMIC DNA]</scope>
    <source>
        <strain evidence="1 2">CECT 8804</strain>
    </source>
</reference>
<evidence type="ECO:0000313" key="2">
    <source>
        <dbReference type="Proteomes" id="UP000727456"/>
    </source>
</evidence>
<name>A0ABX0TT30_9SPHN</name>
<sequence>MLNEQCKALAQAVDNLQVTQTELGRIARRSDDQRQRDLIAQRRILGIEVAKVSETASALLEQVGDPVLLADYRRLFSAMRTMTAAHQANWSAVRVGERGGEYMRSAREAAEVFIQLMEWIRATIADIAKR</sequence>
<dbReference type="RefSeq" id="WP_167072513.1">
    <property type="nucleotide sequence ID" value="NZ_JAAOZC010000002.1"/>
</dbReference>
<protein>
    <recommendedName>
        <fullName evidence="3">Chemotaxis protein</fullName>
    </recommendedName>
</protein>